<dbReference type="AlphaFoldDB" id="C8W158"/>
<keyword evidence="4" id="KW-1185">Reference proteome</keyword>
<dbReference type="InterPro" id="IPR010091">
    <property type="entry name" value="Thiazolinyl_imide_reductase"/>
</dbReference>
<dbReference type="eggNOG" id="COG4693">
    <property type="taxonomic scope" value="Bacteria"/>
</dbReference>
<dbReference type="EMBL" id="CP001720">
    <property type="protein sequence ID" value="ACV63454.1"/>
    <property type="molecule type" value="Genomic_DNA"/>
</dbReference>
<dbReference type="InterPro" id="IPR048655">
    <property type="entry name" value="Irp3-like_C"/>
</dbReference>
<dbReference type="InterPro" id="IPR051450">
    <property type="entry name" value="Gfo/Idh/MocA_Oxidoreductases"/>
</dbReference>
<dbReference type="OrthoDB" id="9760689at2"/>
<gene>
    <name evidence="3" type="ordered locus">Dtox_2672</name>
</gene>
<dbReference type="InterPro" id="IPR000683">
    <property type="entry name" value="Gfo/Idh/MocA-like_OxRdtase_N"/>
</dbReference>
<dbReference type="GO" id="GO:0000166">
    <property type="term" value="F:nucleotide binding"/>
    <property type="evidence" value="ECO:0007669"/>
    <property type="project" value="InterPro"/>
</dbReference>
<dbReference type="STRING" id="485916.Dtox_2672"/>
<dbReference type="Pfam" id="PF21390">
    <property type="entry name" value="Irp3-like_C"/>
    <property type="match status" value="1"/>
</dbReference>
<feature type="domain" description="Gfo/Idh/MocA-like oxidoreductase N-terminal" evidence="1">
    <location>
        <begin position="5"/>
        <end position="122"/>
    </location>
</feature>
<dbReference type="Gene3D" id="3.40.50.720">
    <property type="entry name" value="NAD(P)-binding Rossmann-like Domain"/>
    <property type="match status" value="1"/>
</dbReference>
<dbReference type="PANTHER" id="PTHR43377:SF1">
    <property type="entry name" value="BILIVERDIN REDUCTASE A"/>
    <property type="match status" value="1"/>
</dbReference>
<proteinExistence type="predicted"/>
<dbReference type="SMR" id="C8W158"/>
<reference evidence="3 4" key="1">
    <citation type="journal article" date="2009" name="Stand. Genomic Sci.">
        <title>Complete genome sequence of Desulfotomaculum acetoxidans type strain (5575).</title>
        <authorList>
            <person name="Spring S."/>
            <person name="Lapidus A."/>
            <person name="Schroder M."/>
            <person name="Gleim D."/>
            <person name="Sims D."/>
            <person name="Meincke L."/>
            <person name="Glavina Del Rio T."/>
            <person name="Tice H."/>
            <person name="Copeland A."/>
            <person name="Cheng J.F."/>
            <person name="Lucas S."/>
            <person name="Chen F."/>
            <person name="Nolan M."/>
            <person name="Bruce D."/>
            <person name="Goodwin L."/>
            <person name="Pitluck S."/>
            <person name="Ivanova N."/>
            <person name="Mavromatis K."/>
            <person name="Mikhailova N."/>
            <person name="Pati A."/>
            <person name="Chen A."/>
            <person name="Palaniappan K."/>
            <person name="Land M."/>
            <person name="Hauser L."/>
            <person name="Chang Y.J."/>
            <person name="Jeffries C.D."/>
            <person name="Chain P."/>
            <person name="Saunders E."/>
            <person name="Brettin T."/>
            <person name="Detter J.C."/>
            <person name="Goker M."/>
            <person name="Bristow J."/>
            <person name="Eisen J.A."/>
            <person name="Markowitz V."/>
            <person name="Hugenholtz P."/>
            <person name="Kyrpides N.C."/>
            <person name="Klenk H.P."/>
            <person name="Han C."/>
        </authorList>
    </citation>
    <scope>NUCLEOTIDE SEQUENCE [LARGE SCALE GENOMIC DNA]</scope>
    <source>
        <strain evidence="4">ATCC 49208 / DSM 771 / VKM B-1644</strain>
    </source>
</reference>
<evidence type="ECO:0000313" key="3">
    <source>
        <dbReference type="EMBL" id="ACV63454.1"/>
    </source>
</evidence>
<dbReference type="RefSeq" id="WP_015758148.1">
    <property type="nucleotide sequence ID" value="NC_013216.1"/>
</dbReference>
<evidence type="ECO:0000313" key="4">
    <source>
        <dbReference type="Proteomes" id="UP000002217"/>
    </source>
</evidence>
<dbReference type="PANTHER" id="PTHR43377">
    <property type="entry name" value="BILIVERDIN REDUCTASE A"/>
    <property type="match status" value="1"/>
</dbReference>
<dbReference type="SUPFAM" id="SSF51735">
    <property type="entry name" value="NAD(P)-binding Rossmann-fold domains"/>
    <property type="match status" value="1"/>
</dbReference>
<accession>C8W158</accession>
<evidence type="ECO:0000259" key="2">
    <source>
        <dbReference type="Pfam" id="PF21390"/>
    </source>
</evidence>
<protein>
    <submittedName>
        <fullName evidence="3">Thiazolinyl imide reductase</fullName>
    </submittedName>
</protein>
<organism evidence="3 4">
    <name type="scientific">Desulfofarcimen acetoxidans (strain ATCC 49208 / DSM 771 / KCTC 5769 / VKM B-1644 / 5575)</name>
    <name type="common">Desulfotomaculum acetoxidans</name>
    <dbReference type="NCBI Taxonomy" id="485916"/>
    <lineage>
        <taxon>Bacteria</taxon>
        <taxon>Bacillati</taxon>
        <taxon>Bacillota</taxon>
        <taxon>Clostridia</taxon>
        <taxon>Eubacteriales</taxon>
        <taxon>Peptococcaceae</taxon>
        <taxon>Desulfofarcimen</taxon>
    </lineage>
</organism>
<dbReference type="Proteomes" id="UP000002217">
    <property type="component" value="Chromosome"/>
</dbReference>
<dbReference type="InterPro" id="IPR036291">
    <property type="entry name" value="NAD(P)-bd_dom_sf"/>
</dbReference>
<feature type="domain" description="Thiazolinyl imine reductase-like C-terminal" evidence="2">
    <location>
        <begin position="149"/>
        <end position="246"/>
    </location>
</feature>
<name>C8W158_DESAS</name>
<dbReference type="HOGENOM" id="CLU_065125_0_0_9"/>
<evidence type="ECO:0000259" key="1">
    <source>
        <dbReference type="Pfam" id="PF01408"/>
    </source>
</evidence>
<dbReference type="Pfam" id="PF01408">
    <property type="entry name" value="GFO_IDH_MocA"/>
    <property type="match status" value="1"/>
</dbReference>
<sequence length="354" mass="39539">MERPLRVVVCGTTFGRIYLDAIKQLSKEYKLVGIVARGSEQAGRCAQEYGIPLYTDVNRLTKEETDAACVVVRSTVVGGQGSYLANNLLMKGVHVLQEHPIHYDDLAECFRNARQHSCCYYLNSFYPDLVTVYSFIETALKVLKNSKLNYIEASCSLQVLFPLVDILGKVLGGFRPWSFASVSKSTAEDPFSTVIGQIKDLPVTLRIQNQINPADPDNNTHLLHRIVIGTDSGNLIMTDSHGIVLWCPNMYVPRTEDGVLDIYGTSSFLSLPVMEEVVSLKNKTFQSIFTEVWPSAMKRTLQRFRNIIMSGKNNSSLSQYMLTACQVWQDISNQLGPVQIISGNQLKPITLSDL</sequence>
<dbReference type="Gene3D" id="3.30.360.10">
    <property type="entry name" value="Dihydrodipicolinate Reductase, domain 2"/>
    <property type="match status" value="1"/>
</dbReference>
<dbReference type="KEGG" id="dae:Dtox_2672"/>
<dbReference type="NCBIfam" id="TIGR01761">
    <property type="entry name" value="thiaz-red"/>
    <property type="match status" value="1"/>
</dbReference>